<keyword evidence="5 9" id="KW-0028">Amino-acid biosynthesis</keyword>
<evidence type="ECO:0000256" key="2">
    <source>
        <dbReference type="ARBA" id="ARBA00004664"/>
    </source>
</evidence>
<evidence type="ECO:0000256" key="3">
    <source>
        <dbReference type="ARBA" id="ARBA00012572"/>
    </source>
</evidence>
<dbReference type="HAMAP" id="MF_00135">
    <property type="entry name" value="PRAI"/>
    <property type="match status" value="1"/>
</dbReference>
<dbReference type="Proteomes" id="UP001374803">
    <property type="component" value="Chromosome"/>
</dbReference>
<evidence type="ECO:0000313" key="12">
    <source>
        <dbReference type="Proteomes" id="UP001374803"/>
    </source>
</evidence>
<dbReference type="CDD" id="cd00405">
    <property type="entry name" value="PRAI"/>
    <property type="match status" value="1"/>
</dbReference>
<evidence type="ECO:0000313" key="11">
    <source>
        <dbReference type="EMBL" id="WXB09683.1"/>
    </source>
</evidence>
<dbReference type="EMBL" id="CP089983">
    <property type="protein sequence ID" value="WXB09683.1"/>
    <property type="molecule type" value="Genomic_DNA"/>
</dbReference>
<accession>A0ABZ2LFH1</accession>
<dbReference type="InterPro" id="IPR044643">
    <property type="entry name" value="TrpF_fam"/>
</dbReference>
<proteinExistence type="inferred from homology"/>
<comment type="catalytic activity">
    <reaction evidence="1 9">
        <text>N-(5-phospho-beta-D-ribosyl)anthranilate = 1-(2-carboxyphenylamino)-1-deoxy-D-ribulose 5-phosphate</text>
        <dbReference type="Rhea" id="RHEA:21540"/>
        <dbReference type="ChEBI" id="CHEBI:18277"/>
        <dbReference type="ChEBI" id="CHEBI:58613"/>
        <dbReference type="EC" id="5.3.1.24"/>
    </reaction>
</comment>
<evidence type="ECO:0000256" key="6">
    <source>
        <dbReference type="ARBA" id="ARBA00022822"/>
    </source>
</evidence>
<evidence type="ECO:0000256" key="1">
    <source>
        <dbReference type="ARBA" id="ARBA00001164"/>
    </source>
</evidence>
<keyword evidence="7 9" id="KW-0057">Aromatic amino acid biosynthesis</keyword>
<gene>
    <name evidence="9" type="primary">trpF</name>
    <name evidence="11" type="ORF">LVJ94_20940</name>
</gene>
<dbReference type="GO" id="GO:0016853">
    <property type="term" value="F:isomerase activity"/>
    <property type="evidence" value="ECO:0007669"/>
    <property type="project" value="UniProtKB-KW"/>
</dbReference>
<comment type="similarity">
    <text evidence="9">Belongs to the TrpF family.</text>
</comment>
<evidence type="ECO:0000256" key="4">
    <source>
        <dbReference type="ARBA" id="ARBA00022272"/>
    </source>
</evidence>
<dbReference type="PANTHER" id="PTHR42894:SF1">
    <property type="entry name" value="N-(5'-PHOSPHORIBOSYL)ANTHRANILATE ISOMERASE"/>
    <property type="match status" value="1"/>
</dbReference>
<dbReference type="RefSeq" id="WP_394839356.1">
    <property type="nucleotide sequence ID" value="NZ_CP089929.1"/>
</dbReference>
<keyword evidence="12" id="KW-1185">Reference proteome</keyword>
<dbReference type="PANTHER" id="PTHR42894">
    <property type="entry name" value="N-(5'-PHOSPHORIBOSYL)ANTHRANILATE ISOMERASE"/>
    <property type="match status" value="1"/>
</dbReference>
<dbReference type="Gene3D" id="3.20.20.70">
    <property type="entry name" value="Aldolase class I"/>
    <property type="match status" value="1"/>
</dbReference>
<evidence type="ECO:0000256" key="7">
    <source>
        <dbReference type="ARBA" id="ARBA00023141"/>
    </source>
</evidence>
<name>A0ABZ2LFH1_9BACT</name>
<sequence>MPALHATATRVNDDDYVLTSTSLSPSTTTSTTTTTSDVDVDVRRQRARLTVVLAFGAMTKIKICGITNPEDALACIEAGADAIGLNLVPTSKRYVTPEETRVILRAVAAAAPKFLTVAVVADLPLAEMFEWQHEFGCLQLHGNETPQQLLPLLPHAYKAVRIGDAQDVASAANFAGEHLLADAKVAGTLGGTGTIFDWTLVRELARARKLTLAGGLDATNVHEAISSVKPYAVDVASGVELVGNPRRKDSARIRDFVREVKRAS</sequence>
<evidence type="ECO:0000256" key="9">
    <source>
        <dbReference type="HAMAP-Rule" id="MF_00135"/>
    </source>
</evidence>
<organism evidence="11 12">
    <name type="scientific">Pendulispora rubella</name>
    <dbReference type="NCBI Taxonomy" id="2741070"/>
    <lineage>
        <taxon>Bacteria</taxon>
        <taxon>Pseudomonadati</taxon>
        <taxon>Myxococcota</taxon>
        <taxon>Myxococcia</taxon>
        <taxon>Myxococcales</taxon>
        <taxon>Sorangiineae</taxon>
        <taxon>Pendulisporaceae</taxon>
        <taxon>Pendulispora</taxon>
    </lineage>
</organism>
<dbReference type="InterPro" id="IPR011060">
    <property type="entry name" value="RibuloseP-bd_barrel"/>
</dbReference>
<dbReference type="SUPFAM" id="SSF51366">
    <property type="entry name" value="Ribulose-phoshate binding barrel"/>
    <property type="match status" value="1"/>
</dbReference>
<keyword evidence="8 9" id="KW-0413">Isomerase</keyword>
<dbReference type="InterPro" id="IPR013785">
    <property type="entry name" value="Aldolase_TIM"/>
</dbReference>
<feature type="domain" description="N-(5'phosphoribosyl) anthranilate isomerase (PRAI)" evidence="10">
    <location>
        <begin position="61"/>
        <end position="258"/>
    </location>
</feature>
<reference evidence="11" key="1">
    <citation type="submission" date="2021-12" db="EMBL/GenBank/DDBJ databases">
        <title>Discovery of the Pendulisporaceae a myxobacterial family with distinct sporulation behavior and unique specialized metabolism.</title>
        <authorList>
            <person name="Garcia R."/>
            <person name="Popoff A."/>
            <person name="Bader C.D."/>
            <person name="Loehr J."/>
            <person name="Walesch S."/>
            <person name="Walt C."/>
            <person name="Boldt J."/>
            <person name="Bunk B."/>
            <person name="Haeckl F.J.F.P.J."/>
            <person name="Gunesch A.P."/>
            <person name="Birkelbach J."/>
            <person name="Nuebel U."/>
            <person name="Pietschmann T."/>
            <person name="Bach T."/>
            <person name="Mueller R."/>
        </authorList>
    </citation>
    <scope>NUCLEOTIDE SEQUENCE</scope>
    <source>
        <strain evidence="11">MSr11367</strain>
    </source>
</reference>
<comment type="pathway">
    <text evidence="2 9">Amino-acid biosynthesis; L-tryptophan biosynthesis; L-tryptophan from chorismate: step 3/5.</text>
</comment>
<evidence type="ECO:0000256" key="8">
    <source>
        <dbReference type="ARBA" id="ARBA00023235"/>
    </source>
</evidence>
<dbReference type="EC" id="5.3.1.24" evidence="3 9"/>
<protein>
    <recommendedName>
        <fullName evidence="4 9">N-(5'-phosphoribosyl)anthranilate isomerase</fullName>
        <shortName evidence="9">PRAI</shortName>
        <ecNumber evidence="3 9">5.3.1.24</ecNumber>
    </recommendedName>
</protein>
<keyword evidence="6 9" id="KW-0822">Tryptophan biosynthesis</keyword>
<dbReference type="InterPro" id="IPR001240">
    <property type="entry name" value="PRAI_dom"/>
</dbReference>
<evidence type="ECO:0000256" key="5">
    <source>
        <dbReference type="ARBA" id="ARBA00022605"/>
    </source>
</evidence>
<evidence type="ECO:0000259" key="10">
    <source>
        <dbReference type="Pfam" id="PF00697"/>
    </source>
</evidence>
<dbReference type="Pfam" id="PF00697">
    <property type="entry name" value="PRAI"/>
    <property type="match status" value="1"/>
</dbReference>